<organism evidence="3 4">
    <name type="scientific">Ladona fulva</name>
    <name type="common">Scarce chaser dragonfly</name>
    <name type="synonym">Libellula fulva</name>
    <dbReference type="NCBI Taxonomy" id="123851"/>
    <lineage>
        <taxon>Eukaryota</taxon>
        <taxon>Metazoa</taxon>
        <taxon>Ecdysozoa</taxon>
        <taxon>Arthropoda</taxon>
        <taxon>Hexapoda</taxon>
        <taxon>Insecta</taxon>
        <taxon>Pterygota</taxon>
        <taxon>Palaeoptera</taxon>
        <taxon>Odonata</taxon>
        <taxon>Epiprocta</taxon>
        <taxon>Anisoptera</taxon>
        <taxon>Libelluloidea</taxon>
        <taxon>Libellulidae</taxon>
        <taxon>Ladona</taxon>
    </lineage>
</organism>
<dbReference type="InterPro" id="IPR006020">
    <property type="entry name" value="PTB/PI_dom"/>
</dbReference>
<dbReference type="InterPro" id="IPR011993">
    <property type="entry name" value="PH-like_dom_sf"/>
</dbReference>
<feature type="region of interest" description="Disordered" evidence="1">
    <location>
        <begin position="1"/>
        <end position="64"/>
    </location>
</feature>
<evidence type="ECO:0000259" key="2">
    <source>
        <dbReference type="PROSITE" id="PS01179"/>
    </source>
</evidence>
<dbReference type="PROSITE" id="PS01179">
    <property type="entry name" value="PID"/>
    <property type="match status" value="1"/>
</dbReference>
<dbReference type="SMART" id="SM00462">
    <property type="entry name" value="PTB"/>
    <property type="match status" value="1"/>
</dbReference>
<accession>A0A8K0P591</accession>
<dbReference type="EMBL" id="KZ308791">
    <property type="protein sequence ID" value="KAG8234246.1"/>
    <property type="molecule type" value="Genomic_DNA"/>
</dbReference>
<dbReference type="Pfam" id="PF00640">
    <property type="entry name" value="PID"/>
    <property type="match status" value="1"/>
</dbReference>
<dbReference type="Gene3D" id="2.30.29.30">
    <property type="entry name" value="Pleckstrin-homology domain (PH domain)/Phosphotyrosine-binding domain (PTB)"/>
    <property type="match status" value="1"/>
</dbReference>
<dbReference type="InterPro" id="IPR022164">
    <property type="entry name" value="Kinesin-like"/>
</dbReference>
<feature type="region of interest" description="Disordered" evidence="1">
    <location>
        <begin position="285"/>
        <end position="305"/>
    </location>
</feature>
<feature type="non-terminal residue" evidence="3">
    <location>
        <position position="1"/>
    </location>
</feature>
<protein>
    <recommendedName>
        <fullName evidence="2">PID domain-containing protein</fullName>
    </recommendedName>
</protein>
<reference evidence="3" key="2">
    <citation type="submission" date="2017-10" db="EMBL/GenBank/DDBJ databases">
        <title>Ladona fulva Genome sequencing and assembly.</title>
        <authorList>
            <person name="Murali S."/>
            <person name="Richards S."/>
            <person name="Bandaranaike D."/>
            <person name="Bellair M."/>
            <person name="Blankenburg K."/>
            <person name="Chao H."/>
            <person name="Dinh H."/>
            <person name="Doddapaneni H."/>
            <person name="Dugan-Rocha S."/>
            <person name="Elkadiri S."/>
            <person name="Gnanaolivu R."/>
            <person name="Hernandez B."/>
            <person name="Skinner E."/>
            <person name="Javaid M."/>
            <person name="Lee S."/>
            <person name="Li M."/>
            <person name="Ming W."/>
            <person name="Munidasa M."/>
            <person name="Muniz J."/>
            <person name="Nguyen L."/>
            <person name="Hughes D."/>
            <person name="Osuji N."/>
            <person name="Pu L.-L."/>
            <person name="Puazo M."/>
            <person name="Qu C."/>
            <person name="Quiroz J."/>
            <person name="Raj R."/>
            <person name="Weissenberger G."/>
            <person name="Xin Y."/>
            <person name="Zou X."/>
            <person name="Han Y."/>
            <person name="Worley K."/>
            <person name="Muzny D."/>
            <person name="Gibbs R."/>
        </authorList>
    </citation>
    <scope>NUCLEOTIDE SEQUENCE</scope>
    <source>
        <strain evidence="3">Sampled in the wild</strain>
    </source>
</reference>
<comment type="caution">
    <text evidence="3">The sequence shown here is derived from an EMBL/GenBank/DDBJ whole genome shotgun (WGS) entry which is preliminary data.</text>
</comment>
<feature type="region of interest" description="Disordered" evidence="1">
    <location>
        <begin position="383"/>
        <end position="411"/>
    </location>
</feature>
<keyword evidence="4" id="KW-1185">Reference proteome</keyword>
<dbReference type="Proteomes" id="UP000792457">
    <property type="component" value="Unassembled WGS sequence"/>
</dbReference>
<feature type="compositionally biased region" description="Polar residues" evidence="1">
    <location>
        <begin position="47"/>
        <end position="58"/>
    </location>
</feature>
<dbReference type="SUPFAM" id="SSF50729">
    <property type="entry name" value="PH domain-like"/>
    <property type="match status" value="1"/>
</dbReference>
<gene>
    <name evidence="3" type="ORF">J437_LFUL007753</name>
</gene>
<evidence type="ECO:0000313" key="3">
    <source>
        <dbReference type="EMBL" id="KAG8234246.1"/>
    </source>
</evidence>
<sequence>MFTHVKQSSSRKDSKEEIKGGTPPKQGVGGEKADNGQDPPPKEKQSSDTNSRKNTSVKTEAEDEEELLDMIAGEEEDCTTFGGVRYLGGATIKAPKSETEIQRNMAILASQASSELPLRVSISVPNNSAGTVVLYDAATETVIARYEVQRILFYARGSEGCFAFTLSHGSSQESSIFQCHVFRCDIPEAVDQVSACFAKAFRRVPLESEIQENNAGSNFTEGPKVAPKTVPESRVCIFEVTLEIKEEDGKGNFITVPKDKTGFKLRAQVEKQVVVVVRQLFSATDQGGQTSSTKPNSNQIGGDGKPTHPWLRRYLCLTRSLPVERCFGLLVSPGKNVRHGDMHLLEMMSMGVGEEGQQSYVISGQWDPSEKAFEALNVETSIATQQQGQHAPTSNTATSQPSAALSISQPPSADNSYITVGVDLVLRGIREPVRFIIEAPVRVYPTTERFWYTTRRALVQHFYLHLEETVTNALSPGSDQPPVVGASTLSPSSSSEESICVHYEVLGIGTGGE</sequence>
<dbReference type="Pfam" id="PF12473">
    <property type="entry name" value="DUF3694"/>
    <property type="match status" value="1"/>
</dbReference>
<feature type="domain" description="PID" evidence="2">
    <location>
        <begin position="84"/>
        <end position="201"/>
    </location>
</feature>
<dbReference type="AlphaFoldDB" id="A0A8K0P591"/>
<name>A0A8K0P591_LADFU</name>
<proteinExistence type="predicted"/>
<dbReference type="CDD" id="cd01211">
    <property type="entry name" value="PTB_Rab6GAP"/>
    <property type="match status" value="1"/>
</dbReference>
<evidence type="ECO:0000256" key="1">
    <source>
        <dbReference type="SAM" id="MobiDB-lite"/>
    </source>
</evidence>
<feature type="compositionally biased region" description="Basic and acidic residues" evidence="1">
    <location>
        <begin position="31"/>
        <end position="46"/>
    </location>
</feature>
<dbReference type="OrthoDB" id="295078at2759"/>
<reference evidence="3" key="1">
    <citation type="submission" date="2013-04" db="EMBL/GenBank/DDBJ databases">
        <authorList>
            <person name="Qu J."/>
            <person name="Murali S.C."/>
            <person name="Bandaranaike D."/>
            <person name="Bellair M."/>
            <person name="Blankenburg K."/>
            <person name="Chao H."/>
            <person name="Dinh H."/>
            <person name="Doddapaneni H."/>
            <person name="Downs B."/>
            <person name="Dugan-Rocha S."/>
            <person name="Elkadiri S."/>
            <person name="Gnanaolivu R.D."/>
            <person name="Hernandez B."/>
            <person name="Javaid M."/>
            <person name="Jayaseelan J.C."/>
            <person name="Lee S."/>
            <person name="Li M."/>
            <person name="Ming W."/>
            <person name="Munidasa M."/>
            <person name="Muniz J."/>
            <person name="Nguyen L."/>
            <person name="Ongeri F."/>
            <person name="Osuji N."/>
            <person name="Pu L.-L."/>
            <person name="Puazo M."/>
            <person name="Qu C."/>
            <person name="Quiroz J."/>
            <person name="Raj R."/>
            <person name="Weissenberger G."/>
            <person name="Xin Y."/>
            <person name="Zou X."/>
            <person name="Han Y."/>
            <person name="Richards S."/>
            <person name="Worley K."/>
            <person name="Muzny D."/>
            <person name="Gibbs R."/>
        </authorList>
    </citation>
    <scope>NUCLEOTIDE SEQUENCE</scope>
    <source>
        <strain evidence="3">Sampled in the wild</strain>
    </source>
</reference>
<evidence type="ECO:0000313" key="4">
    <source>
        <dbReference type="Proteomes" id="UP000792457"/>
    </source>
</evidence>
<feature type="compositionally biased region" description="Basic and acidic residues" evidence="1">
    <location>
        <begin position="10"/>
        <end position="19"/>
    </location>
</feature>
<feature type="compositionally biased region" description="Polar residues" evidence="1">
    <location>
        <begin position="285"/>
        <end position="300"/>
    </location>
</feature>